<reference evidence="3" key="1">
    <citation type="submission" date="2020-02" db="EMBL/GenBank/DDBJ databases">
        <authorList>
            <person name="Meier V. D."/>
        </authorList>
    </citation>
    <scope>NUCLEOTIDE SEQUENCE</scope>
    <source>
        <strain evidence="3">AVDCRST_MAG10</strain>
    </source>
</reference>
<keyword evidence="1" id="KW-0732">Signal</keyword>
<dbReference type="Gene3D" id="1.10.101.10">
    <property type="entry name" value="PGBD-like superfamily/PGBD"/>
    <property type="match status" value="1"/>
</dbReference>
<sequence length="360" mass="36411">MRRRVLALGLSVAIVGSGGLLVASSDGGSTESTAAGQTAGVASATSSVAVSRMDLVARTEVDGTLGYAGRFSVSGQMQGTVTALPKAGAVIERGQALYSVDNRPVTLLYGDVPAWRRLGAGMADGPDVRQLEQNLVALGHATEADMPVDEKFTSATTAAVRRWQKASGMEETGVVELGQAAFLPGALRVAELKAEKGSQAPPGTPVITGTSTDRVVQVDLDATKQSLAKVGDKVDVKLPDGKTTPGTITAVGTVAQTKGQGESSKRVVAVTVALDEPGATGSLDQAPVKVGITSDSRKGVLAVPVNALLALAEGGYGVRVVDGTIPGRIIAVTPGLFARGMVEVSGDGLSDGTQVEVPAS</sequence>
<dbReference type="InterPro" id="IPR036366">
    <property type="entry name" value="PGBDSf"/>
</dbReference>
<dbReference type="Gene3D" id="2.40.420.20">
    <property type="match status" value="1"/>
</dbReference>
<dbReference type="InterPro" id="IPR002477">
    <property type="entry name" value="Peptidoglycan-bd-like"/>
</dbReference>
<dbReference type="EMBL" id="CADCTB010000031">
    <property type="protein sequence ID" value="CAA9217848.1"/>
    <property type="molecule type" value="Genomic_DNA"/>
</dbReference>
<feature type="signal peptide" evidence="1">
    <location>
        <begin position="1"/>
        <end position="22"/>
    </location>
</feature>
<evidence type="ECO:0000259" key="2">
    <source>
        <dbReference type="Pfam" id="PF01471"/>
    </source>
</evidence>
<evidence type="ECO:0000313" key="3">
    <source>
        <dbReference type="EMBL" id="CAA9217848.1"/>
    </source>
</evidence>
<organism evidence="3">
    <name type="scientific">uncultured Acidimicrobiales bacterium</name>
    <dbReference type="NCBI Taxonomy" id="310071"/>
    <lineage>
        <taxon>Bacteria</taxon>
        <taxon>Bacillati</taxon>
        <taxon>Actinomycetota</taxon>
        <taxon>Acidimicrobiia</taxon>
        <taxon>Acidimicrobiales</taxon>
        <taxon>environmental samples</taxon>
    </lineage>
</organism>
<accession>A0A6J4H976</accession>
<dbReference type="Pfam" id="PF01471">
    <property type="entry name" value="PG_binding_1"/>
    <property type="match status" value="1"/>
</dbReference>
<evidence type="ECO:0000256" key="1">
    <source>
        <dbReference type="SAM" id="SignalP"/>
    </source>
</evidence>
<gene>
    <name evidence="3" type="ORF">AVDCRST_MAG10-451</name>
</gene>
<dbReference type="AlphaFoldDB" id="A0A6J4H976"/>
<protein>
    <recommendedName>
        <fullName evidence="2">Peptidoglycan binding-like domain-containing protein</fullName>
    </recommendedName>
</protein>
<feature type="chain" id="PRO_5038865276" description="Peptidoglycan binding-like domain-containing protein" evidence="1">
    <location>
        <begin position="23"/>
        <end position="360"/>
    </location>
</feature>
<dbReference type="SUPFAM" id="SSF47090">
    <property type="entry name" value="PGBD-like"/>
    <property type="match status" value="1"/>
</dbReference>
<name>A0A6J4H976_9ACTN</name>
<feature type="domain" description="Peptidoglycan binding-like" evidence="2">
    <location>
        <begin position="125"/>
        <end position="175"/>
    </location>
</feature>
<dbReference type="InterPro" id="IPR036365">
    <property type="entry name" value="PGBD-like_sf"/>
</dbReference>
<proteinExistence type="predicted"/>